<comment type="caution">
    <text evidence="2">The sequence shown here is derived from an EMBL/GenBank/DDBJ whole genome shotgun (WGS) entry which is preliminary data.</text>
</comment>
<proteinExistence type="predicted"/>
<reference evidence="2 3" key="1">
    <citation type="submission" date="2019-03" db="EMBL/GenBank/DDBJ databases">
        <title>First draft genome of Liparis tanakae, snailfish: a comprehensive survey of snailfish specific genes.</title>
        <authorList>
            <person name="Kim W."/>
            <person name="Song I."/>
            <person name="Jeong J.-H."/>
            <person name="Kim D."/>
            <person name="Kim S."/>
            <person name="Ryu S."/>
            <person name="Song J.Y."/>
            <person name="Lee S.K."/>
        </authorList>
    </citation>
    <scope>NUCLEOTIDE SEQUENCE [LARGE SCALE GENOMIC DNA]</scope>
    <source>
        <tissue evidence="2">Muscle</tissue>
    </source>
</reference>
<dbReference type="PANTHER" id="PTHR28450:SF1">
    <property type="entry name" value="FANCONI ANEMIA GROUP B PROTEIN"/>
    <property type="match status" value="1"/>
</dbReference>
<dbReference type="GO" id="GO:1990414">
    <property type="term" value="P:replication-born double-strand break repair via sister chromatid exchange"/>
    <property type="evidence" value="ECO:0007669"/>
    <property type="project" value="TreeGrafter"/>
</dbReference>
<dbReference type="GO" id="GO:0036297">
    <property type="term" value="P:interstrand cross-link repair"/>
    <property type="evidence" value="ECO:0007669"/>
    <property type="project" value="InterPro"/>
</dbReference>
<name>A0A4Z2GGS4_9TELE</name>
<keyword evidence="3" id="KW-1185">Reference proteome</keyword>
<dbReference type="GO" id="GO:1905168">
    <property type="term" value="P:positive regulation of double-strand break repair via homologous recombination"/>
    <property type="evidence" value="ECO:0007669"/>
    <property type="project" value="TreeGrafter"/>
</dbReference>
<evidence type="ECO:0000256" key="1">
    <source>
        <dbReference type="SAM" id="MobiDB-lite"/>
    </source>
</evidence>
<feature type="region of interest" description="Disordered" evidence="1">
    <location>
        <begin position="97"/>
        <end position="122"/>
    </location>
</feature>
<accession>A0A4Z2GGS4</accession>
<dbReference type="OrthoDB" id="1917888at2759"/>
<protein>
    <submittedName>
        <fullName evidence="2">Uncharacterized protein</fullName>
    </submittedName>
</protein>
<organism evidence="2 3">
    <name type="scientific">Liparis tanakae</name>
    <name type="common">Tanaka's snailfish</name>
    <dbReference type="NCBI Taxonomy" id="230148"/>
    <lineage>
        <taxon>Eukaryota</taxon>
        <taxon>Metazoa</taxon>
        <taxon>Chordata</taxon>
        <taxon>Craniata</taxon>
        <taxon>Vertebrata</taxon>
        <taxon>Euteleostomi</taxon>
        <taxon>Actinopterygii</taxon>
        <taxon>Neopterygii</taxon>
        <taxon>Teleostei</taxon>
        <taxon>Neoteleostei</taxon>
        <taxon>Acanthomorphata</taxon>
        <taxon>Eupercaria</taxon>
        <taxon>Perciformes</taxon>
        <taxon>Cottioidei</taxon>
        <taxon>Cottales</taxon>
        <taxon>Liparidae</taxon>
        <taxon>Liparis</taxon>
    </lineage>
</organism>
<dbReference type="GO" id="GO:2000042">
    <property type="term" value="P:negative regulation of double-strand break repair via homologous recombination"/>
    <property type="evidence" value="ECO:0007669"/>
    <property type="project" value="TreeGrafter"/>
</dbReference>
<dbReference type="PANTHER" id="PTHR28450">
    <property type="entry name" value="FANCONI ANEMIA GROUP B PROTEIN"/>
    <property type="match status" value="1"/>
</dbReference>
<dbReference type="EMBL" id="SRLO01000567">
    <property type="protein sequence ID" value="TNN51872.1"/>
    <property type="molecule type" value="Genomic_DNA"/>
</dbReference>
<dbReference type="Proteomes" id="UP000314294">
    <property type="component" value="Unassembled WGS sequence"/>
</dbReference>
<evidence type="ECO:0000313" key="2">
    <source>
        <dbReference type="EMBL" id="TNN51872.1"/>
    </source>
</evidence>
<gene>
    <name evidence="2" type="ORF">EYF80_037898</name>
</gene>
<dbReference type="InterPro" id="IPR033333">
    <property type="entry name" value="FANCB"/>
</dbReference>
<evidence type="ECO:0000313" key="3">
    <source>
        <dbReference type="Proteomes" id="UP000314294"/>
    </source>
</evidence>
<dbReference type="GO" id="GO:0043240">
    <property type="term" value="C:Fanconi anaemia nuclear complex"/>
    <property type="evidence" value="ECO:0007669"/>
    <property type="project" value="InterPro"/>
</dbReference>
<sequence length="122" mass="13554">MLLVFNDRGITEQPLHTFLLTDLCGISYSRGRDSGAPTAARPPAENDLFTLRALESRLQSGLTVLHELQSEMRVKGRVVQQAVQALTDAVSDRETALTRHEQVQYTQQGSYAHGKPGKVMEF</sequence>
<dbReference type="AlphaFoldDB" id="A0A4Z2GGS4"/>